<comment type="similarity">
    <text evidence="1">Belongs to the CapA family.</text>
</comment>
<dbReference type="InterPro" id="IPR052169">
    <property type="entry name" value="CW_Biosynth-Accessory"/>
</dbReference>
<dbReference type="SUPFAM" id="SSF56300">
    <property type="entry name" value="Metallo-dependent phosphatases"/>
    <property type="match status" value="1"/>
</dbReference>
<dbReference type="PANTHER" id="PTHR33393">
    <property type="entry name" value="POLYGLUTAMINE SYNTHESIS ACCESSORY PROTEIN RV0574C-RELATED"/>
    <property type="match status" value="1"/>
</dbReference>
<dbReference type="InterPro" id="IPR029052">
    <property type="entry name" value="Metallo-depent_PP-like"/>
</dbReference>
<evidence type="ECO:0000313" key="4">
    <source>
        <dbReference type="EMBL" id="GAA3525199.1"/>
    </source>
</evidence>
<reference evidence="5" key="1">
    <citation type="journal article" date="2019" name="Int. J. Syst. Evol. Microbiol.">
        <title>The Global Catalogue of Microorganisms (GCM) 10K type strain sequencing project: providing services to taxonomists for standard genome sequencing and annotation.</title>
        <authorList>
            <consortium name="The Broad Institute Genomics Platform"/>
            <consortium name="The Broad Institute Genome Sequencing Center for Infectious Disease"/>
            <person name="Wu L."/>
            <person name="Ma J."/>
        </authorList>
    </citation>
    <scope>NUCLEOTIDE SEQUENCE [LARGE SCALE GENOMIC DNA]</scope>
    <source>
        <strain evidence="5">JCM 16898</strain>
    </source>
</reference>
<organism evidence="4 5">
    <name type="scientific">Amycolatopsis ultiminotia</name>
    <dbReference type="NCBI Taxonomy" id="543629"/>
    <lineage>
        <taxon>Bacteria</taxon>
        <taxon>Bacillati</taxon>
        <taxon>Actinomycetota</taxon>
        <taxon>Actinomycetes</taxon>
        <taxon>Pseudonocardiales</taxon>
        <taxon>Pseudonocardiaceae</taxon>
        <taxon>Amycolatopsis</taxon>
    </lineage>
</organism>
<dbReference type="Gene3D" id="3.60.21.10">
    <property type="match status" value="1"/>
</dbReference>
<dbReference type="Pfam" id="PF09587">
    <property type="entry name" value="PGA_cap"/>
    <property type="match status" value="1"/>
</dbReference>
<dbReference type="PANTHER" id="PTHR33393:SF13">
    <property type="entry name" value="PGA BIOSYNTHESIS PROTEIN CAPA"/>
    <property type="match status" value="1"/>
</dbReference>
<dbReference type="RefSeq" id="WP_344854766.1">
    <property type="nucleotide sequence ID" value="NZ_BAAAZN010000001.1"/>
</dbReference>
<dbReference type="Proteomes" id="UP001500689">
    <property type="component" value="Unassembled WGS sequence"/>
</dbReference>
<dbReference type="SMART" id="SM00854">
    <property type="entry name" value="PGA_cap"/>
    <property type="match status" value="1"/>
</dbReference>
<evidence type="ECO:0000256" key="2">
    <source>
        <dbReference type="SAM" id="MobiDB-lite"/>
    </source>
</evidence>
<proteinExistence type="inferred from homology"/>
<name>A0ABP6V1K2_9PSEU</name>
<dbReference type="InterPro" id="IPR019079">
    <property type="entry name" value="Capsule_synth_CapA"/>
</dbReference>
<dbReference type="CDD" id="cd07381">
    <property type="entry name" value="MPP_CapA"/>
    <property type="match status" value="1"/>
</dbReference>
<keyword evidence="5" id="KW-1185">Reference proteome</keyword>
<dbReference type="EMBL" id="BAAAZN010000001">
    <property type="protein sequence ID" value="GAA3525199.1"/>
    <property type="molecule type" value="Genomic_DNA"/>
</dbReference>
<evidence type="ECO:0000313" key="5">
    <source>
        <dbReference type="Proteomes" id="UP001500689"/>
    </source>
</evidence>
<feature type="region of interest" description="Disordered" evidence="2">
    <location>
        <begin position="356"/>
        <end position="378"/>
    </location>
</feature>
<gene>
    <name evidence="4" type="ORF">GCM10022222_05020</name>
</gene>
<accession>A0ABP6V1K2</accession>
<feature type="domain" description="Capsule synthesis protein CapA" evidence="3">
    <location>
        <begin position="2"/>
        <end position="270"/>
    </location>
</feature>
<protein>
    <recommendedName>
        <fullName evidence="3">Capsule synthesis protein CapA domain-containing protein</fullName>
    </recommendedName>
</protein>
<evidence type="ECO:0000256" key="1">
    <source>
        <dbReference type="ARBA" id="ARBA00005662"/>
    </source>
</evidence>
<evidence type="ECO:0000259" key="3">
    <source>
        <dbReference type="SMART" id="SM00854"/>
    </source>
</evidence>
<sequence length="378" mass="40471">MKLVVVGDTVPTRKPGSGARALLAEGAPDTENTVTLANLETPLTDSDEPAEKEMTIRAPAAAARHLRDLGIDVVSVATNHALDHGAPGLLDTVAALDRSGVRHAGGGPTLAAADAGAVLETADGTRLAVLSFCSTLPPGANATSTRPGIAPIRIDQSFAFDGTTMQEQPGTPPYVRTAAHEPDLRRAEERIRATKAICDRVVVCLHWGVPWCYLPENQGPLAEYQRPLAHRLVDAGADVVAGTHPHCLHPVERRGNGLILYSAGNFLFQSAEIGEPEQYYALPYRNSRLFTGRWFESAVFTIDLGDRPGLRLTPITLDEDGDPSAADEVTGARILRSVERQSRELDPEIRIGPDGVVHFGRGFPSGPEYPRTADADPR</sequence>
<comment type="caution">
    <text evidence="4">The sequence shown here is derived from an EMBL/GenBank/DDBJ whole genome shotgun (WGS) entry which is preliminary data.</text>
</comment>